<evidence type="ECO:0000259" key="5">
    <source>
        <dbReference type="Pfam" id="PF00326"/>
    </source>
</evidence>
<dbReference type="EC" id="3.4.-.-" evidence="6"/>
<accession>A0ABT8SLA7</accession>
<evidence type="ECO:0000256" key="4">
    <source>
        <dbReference type="SAM" id="SignalP"/>
    </source>
</evidence>
<dbReference type="Proteomes" id="UP001169063">
    <property type="component" value="Unassembled WGS sequence"/>
</dbReference>
<dbReference type="Pfam" id="PF00326">
    <property type="entry name" value="Peptidase_S9"/>
    <property type="match status" value="1"/>
</dbReference>
<feature type="chain" id="PRO_5047374333" evidence="4">
    <location>
        <begin position="23"/>
        <end position="707"/>
    </location>
</feature>
<dbReference type="SUPFAM" id="SSF82171">
    <property type="entry name" value="DPP6 N-terminal domain-like"/>
    <property type="match status" value="1"/>
</dbReference>
<evidence type="ECO:0000313" key="7">
    <source>
        <dbReference type="Proteomes" id="UP001169063"/>
    </source>
</evidence>
<dbReference type="Gene3D" id="3.40.50.1820">
    <property type="entry name" value="alpha/beta hydrolase"/>
    <property type="match status" value="1"/>
</dbReference>
<feature type="domain" description="Peptidase S9 prolyl oligopeptidase catalytic" evidence="5">
    <location>
        <begin position="497"/>
        <end position="706"/>
    </location>
</feature>
<keyword evidence="2 6" id="KW-0378">Hydrolase</keyword>
<organism evidence="6 7">
    <name type="scientific">Peiella sedimenti</name>
    <dbReference type="NCBI Taxonomy" id="3061083"/>
    <lineage>
        <taxon>Bacteria</taxon>
        <taxon>Pseudomonadati</taxon>
        <taxon>Pseudomonadota</taxon>
        <taxon>Alphaproteobacteria</taxon>
        <taxon>Caulobacterales</taxon>
        <taxon>Caulobacteraceae</taxon>
        <taxon>Peiella</taxon>
    </lineage>
</organism>
<dbReference type="PANTHER" id="PTHR42776">
    <property type="entry name" value="SERINE PEPTIDASE S9 FAMILY MEMBER"/>
    <property type="match status" value="1"/>
</dbReference>
<keyword evidence="3" id="KW-0645">Protease</keyword>
<dbReference type="InterPro" id="IPR029058">
    <property type="entry name" value="AB_hydrolase_fold"/>
</dbReference>
<evidence type="ECO:0000256" key="3">
    <source>
        <dbReference type="ARBA" id="ARBA00022825"/>
    </source>
</evidence>
<dbReference type="InterPro" id="IPR001375">
    <property type="entry name" value="Peptidase_S9_cat"/>
</dbReference>
<comment type="caution">
    <text evidence="6">The sequence shown here is derived from an EMBL/GenBank/DDBJ whole genome shotgun (WGS) entry which is preliminary data.</text>
</comment>
<reference evidence="6" key="1">
    <citation type="submission" date="2023-07" db="EMBL/GenBank/DDBJ databases">
        <title>Brevundimonas soil sp. nov., isolated from the soil of chemical plant.</title>
        <authorList>
            <person name="Wu N."/>
        </authorList>
    </citation>
    <scope>NUCLEOTIDE SEQUENCE</scope>
    <source>
        <strain evidence="6">XZ-24</strain>
    </source>
</reference>
<dbReference type="InterPro" id="IPR011659">
    <property type="entry name" value="WD40"/>
</dbReference>
<protein>
    <submittedName>
        <fullName evidence="6">S9 family peptidase</fullName>
        <ecNumber evidence="6">3.4.-.-</ecNumber>
    </submittedName>
</protein>
<sequence length="707" mass="78142">MTLRTTLLACAAFALLPAAAFAQSADQSADQSVAQRAMEGVPEGPHPFSIQDLVRLDRVSDPQVSPDGRWVVYQVRATDLEANRGVVSLWRVPVAGGEPQRLAVSDGGANTARWASNGRLYFLSSRSGSSQVWVTDADGATARQVTDLPLDVSTFRIAPGGQNLVVALEVYPACEADLACTAAEVEHRAARVETGRIYDRVFVRHWDTWEDGRKNHLFSLALNADGMAEGAARPLMRGFDGDAPSVPFGDDTEFTVSPDGARVVFAAREAGRTEPWSTDFDLYETAIDGSTGLTNLTEDNPAWDTGAAFSPDGRRLAWRAMSRPGFEADRFRIMLRDLRTGATREVAPNWDRSADAIAWSRDGRWLFAVAQDVGSHRVFRIDPRTGGVTPVTGPGSVGSISVADGRVVYDQARMNAPADVWVAPILTRQAPMQLTRHNAERLEGVAMGDYEQFSFAGWNGETVHGYVVKPANYQPGRRYPVAFLVHGGPQGSFGDAWSYRWNPQTYAGAGYAVVMIDFHGSVGYGQAFTDSISQHWGDRPLEDLQKGWAHVLSTYDFLDGDRACALGASYGGYMVNWMAGVWNEPWKCFVSHDGIFDTRAMGLETEELWFTEWENGGTLAEAARNYDQFNPINHIANWRVPTLVVHGGRDYRVPETQGLAVFNALQRQGVESRLLYFPNENHWVLKPRNSIQWHDTVEDWLDRWIGD</sequence>
<feature type="signal peptide" evidence="4">
    <location>
        <begin position="1"/>
        <end position="22"/>
    </location>
</feature>
<dbReference type="GO" id="GO:0016787">
    <property type="term" value="F:hydrolase activity"/>
    <property type="evidence" value="ECO:0007669"/>
    <property type="project" value="UniProtKB-KW"/>
</dbReference>
<dbReference type="Pfam" id="PF07676">
    <property type="entry name" value="PD40"/>
    <property type="match status" value="3"/>
</dbReference>
<keyword evidence="1 4" id="KW-0732">Signal</keyword>
<dbReference type="SUPFAM" id="SSF53474">
    <property type="entry name" value="alpha/beta-Hydrolases"/>
    <property type="match status" value="1"/>
</dbReference>
<gene>
    <name evidence="6" type="ORF">Q0812_07890</name>
</gene>
<evidence type="ECO:0000256" key="2">
    <source>
        <dbReference type="ARBA" id="ARBA00022801"/>
    </source>
</evidence>
<keyword evidence="7" id="KW-1185">Reference proteome</keyword>
<dbReference type="PANTHER" id="PTHR42776:SF13">
    <property type="entry name" value="DIPEPTIDYL-PEPTIDASE 5"/>
    <property type="match status" value="1"/>
</dbReference>
<evidence type="ECO:0000256" key="1">
    <source>
        <dbReference type="ARBA" id="ARBA00022729"/>
    </source>
</evidence>
<evidence type="ECO:0000313" key="6">
    <source>
        <dbReference type="EMBL" id="MDO1559347.1"/>
    </source>
</evidence>
<dbReference type="EMBL" id="JAUKTR010000003">
    <property type="protein sequence ID" value="MDO1559347.1"/>
    <property type="molecule type" value="Genomic_DNA"/>
</dbReference>
<dbReference type="InterPro" id="IPR011042">
    <property type="entry name" value="6-blade_b-propeller_TolB-like"/>
</dbReference>
<keyword evidence="3" id="KW-0720">Serine protease</keyword>
<dbReference type="RefSeq" id="WP_302109781.1">
    <property type="nucleotide sequence ID" value="NZ_JAUKTR010000003.1"/>
</dbReference>
<dbReference type="Gene3D" id="2.120.10.30">
    <property type="entry name" value="TolB, C-terminal domain"/>
    <property type="match status" value="2"/>
</dbReference>
<name>A0ABT8SLA7_9CAUL</name>
<proteinExistence type="predicted"/>